<evidence type="ECO:0000256" key="2">
    <source>
        <dbReference type="SAM" id="Phobius"/>
    </source>
</evidence>
<feature type="transmembrane region" description="Helical" evidence="2">
    <location>
        <begin position="73"/>
        <end position="93"/>
    </location>
</feature>
<feature type="region of interest" description="Disordered" evidence="1">
    <location>
        <begin position="157"/>
        <end position="196"/>
    </location>
</feature>
<evidence type="ECO:0000313" key="4">
    <source>
        <dbReference type="Proteomes" id="UP000658127"/>
    </source>
</evidence>
<proteinExistence type="predicted"/>
<keyword evidence="2" id="KW-1133">Transmembrane helix</keyword>
<evidence type="ECO:0000256" key="1">
    <source>
        <dbReference type="SAM" id="MobiDB-lite"/>
    </source>
</evidence>
<comment type="caution">
    <text evidence="3">The sequence shown here is derived from an EMBL/GenBank/DDBJ whole genome shotgun (WGS) entry which is preliminary data.</text>
</comment>
<dbReference type="RefSeq" id="WP_189026403.1">
    <property type="nucleotide sequence ID" value="NZ_BMNE01000002.1"/>
</dbReference>
<feature type="transmembrane region" description="Helical" evidence="2">
    <location>
        <begin position="44"/>
        <end position="67"/>
    </location>
</feature>
<gene>
    <name evidence="3" type="ORF">GCM10011610_20470</name>
</gene>
<dbReference type="PANTHER" id="PTHR41386:SF1">
    <property type="entry name" value="MEMBRANE PROTEIN"/>
    <property type="match status" value="1"/>
</dbReference>
<dbReference type="Proteomes" id="UP000658127">
    <property type="component" value="Unassembled WGS sequence"/>
</dbReference>
<dbReference type="InterPro" id="IPR010406">
    <property type="entry name" value="DUF1003"/>
</dbReference>
<dbReference type="Pfam" id="PF06210">
    <property type="entry name" value="DUF1003"/>
    <property type="match status" value="1"/>
</dbReference>
<feature type="compositionally biased region" description="Basic residues" evidence="1">
    <location>
        <begin position="169"/>
        <end position="179"/>
    </location>
</feature>
<keyword evidence="2" id="KW-0472">Membrane</keyword>
<name>A0ABQ2K8H3_9NOCA</name>
<evidence type="ECO:0000313" key="3">
    <source>
        <dbReference type="EMBL" id="GGN75805.1"/>
    </source>
</evidence>
<organism evidence="3 4">
    <name type="scientific">Nocardia rhizosphaerihabitans</name>
    <dbReference type="NCBI Taxonomy" id="1691570"/>
    <lineage>
        <taxon>Bacteria</taxon>
        <taxon>Bacillati</taxon>
        <taxon>Actinomycetota</taxon>
        <taxon>Actinomycetes</taxon>
        <taxon>Mycobacteriales</taxon>
        <taxon>Nocardiaceae</taxon>
        <taxon>Nocardia</taxon>
    </lineage>
</organism>
<reference evidence="4" key="1">
    <citation type="journal article" date="2019" name="Int. J. Syst. Evol. Microbiol.">
        <title>The Global Catalogue of Microorganisms (GCM) 10K type strain sequencing project: providing services to taxonomists for standard genome sequencing and annotation.</title>
        <authorList>
            <consortium name="The Broad Institute Genomics Platform"/>
            <consortium name="The Broad Institute Genome Sequencing Center for Infectious Disease"/>
            <person name="Wu L."/>
            <person name="Ma J."/>
        </authorList>
    </citation>
    <scope>NUCLEOTIDE SEQUENCE [LARGE SCALE GENOMIC DNA]</scope>
    <source>
        <strain evidence="4">CGMCC 4.7329</strain>
    </source>
</reference>
<protein>
    <recommendedName>
        <fullName evidence="5">DUF1003 domain-containing protein</fullName>
    </recommendedName>
</protein>
<accession>A0ABQ2K8H3</accession>
<dbReference type="PANTHER" id="PTHR41386">
    <property type="entry name" value="INTEGRAL MEMBRANE PROTEIN-RELATED"/>
    <property type="match status" value="1"/>
</dbReference>
<keyword evidence="2" id="KW-0812">Transmembrane</keyword>
<keyword evidence="4" id="KW-1185">Reference proteome</keyword>
<sequence>MSEKNPARARLETPVGSRFSLDWDSEAFASSSEKVARFLGTGRYLAIQTVIVIVWIILNVFVVALRWDPYPFILLNLAFSTQAAYAAPLILLAQNRQDNRDKVSLEEDRTRAAQTKADTEFLARELASLRLAVGDVATRDYLRRELEEIKEVLDRIDAVTTPDGAPKTEKKRKAVRKKTSGQTPSPAPVSPAGSDE</sequence>
<dbReference type="EMBL" id="BMNE01000002">
    <property type="protein sequence ID" value="GGN75805.1"/>
    <property type="molecule type" value="Genomic_DNA"/>
</dbReference>
<evidence type="ECO:0008006" key="5">
    <source>
        <dbReference type="Google" id="ProtNLM"/>
    </source>
</evidence>